<comment type="caution">
    <text evidence="2">The sequence shown here is derived from an EMBL/GenBank/DDBJ whole genome shotgun (WGS) entry which is preliminary data.</text>
</comment>
<organism evidence="2 3">
    <name type="scientific">Hwangdonia seohaensis</name>
    <dbReference type="NCBI Taxonomy" id="1240727"/>
    <lineage>
        <taxon>Bacteria</taxon>
        <taxon>Pseudomonadati</taxon>
        <taxon>Bacteroidota</taxon>
        <taxon>Flavobacteriia</taxon>
        <taxon>Flavobacteriales</taxon>
        <taxon>Flavobacteriaceae</taxon>
        <taxon>Hwangdonia</taxon>
    </lineage>
</organism>
<proteinExistence type="predicted"/>
<dbReference type="EMBL" id="JBHTLJ010000002">
    <property type="protein sequence ID" value="MFD1161952.1"/>
    <property type="molecule type" value="Genomic_DNA"/>
</dbReference>
<dbReference type="Proteomes" id="UP001597163">
    <property type="component" value="Unassembled WGS sequence"/>
</dbReference>
<keyword evidence="3" id="KW-1185">Reference proteome</keyword>
<name>A0ABW3RAH8_9FLAO</name>
<protein>
    <submittedName>
        <fullName evidence="2">Uncharacterized protein</fullName>
    </submittedName>
</protein>
<evidence type="ECO:0000313" key="3">
    <source>
        <dbReference type="Proteomes" id="UP001597163"/>
    </source>
</evidence>
<keyword evidence="1" id="KW-0732">Signal</keyword>
<feature type="signal peptide" evidence="1">
    <location>
        <begin position="1"/>
        <end position="28"/>
    </location>
</feature>
<gene>
    <name evidence="2" type="ORF">ACFQ2E_05960</name>
</gene>
<evidence type="ECO:0000313" key="2">
    <source>
        <dbReference type="EMBL" id="MFD1161952.1"/>
    </source>
</evidence>
<accession>A0ABW3RAH8</accession>
<dbReference type="RefSeq" id="WP_311937781.1">
    <property type="nucleotide sequence ID" value="NZ_JAVSCK010000002.1"/>
</dbReference>
<reference evidence="3" key="1">
    <citation type="journal article" date="2019" name="Int. J. Syst. Evol. Microbiol.">
        <title>The Global Catalogue of Microorganisms (GCM) 10K type strain sequencing project: providing services to taxonomists for standard genome sequencing and annotation.</title>
        <authorList>
            <consortium name="The Broad Institute Genomics Platform"/>
            <consortium name="The Broad Institute Genome Sequencing Center for Infectious Disease"/>
            <person name="Wu L."/>
            <person name="Ma J."/>
        </authorList>
    </citation>
    <scope>NUCLEOTIDE SEQUENCE [LARGE SCALE GENOMIC DNA]</scope>
    <source>
        <strain evidence="3">CCUG 63246</strain>
    </source>
</reference>
<sequence>MKNKSALTYYTLLLTCIVSILTVENATAQEYGIFEITNNNTLLKTAVSKSNDRDGFYKLAQNLHTTAYINNNAISKIYGEGTVQKITFGDSQSFGVLNNSDYNNVELITITLKKQSDLNNRLDLTVNKNLGKLKYVFIKCYFKCTADQIEKFITSNSNVRVFYSTEIPS</sequence>
<feature type="chain" id="PRO_5046322315" evidence="1">
    <location>
        <begin position="29"/>
        <end position="169"/>
    </location>
</feature>
<evidence type="ECO:0000256" key="1">
    <source>
        <dbReference type="SAM" id="SignalP"/>
    </source>
</evidence>